<keyword evidence="2" id="KW-1185">Reference proteome</keyword>
<evidence type="ECO:0000313" key="2">
    <source>
        <dbReference type="Proteomes" id="UP000193067"/>
    </source>
</evidence>
<dbReference type="AlphaFoldDB" id="A0A1Y2IZQ6"/>
<gene>
    <name evidence="1" type="ORF">PYCCODRAFT_1464821</name>
</gene>
<dbReference type="Proteomes" id="UP000193067">
    <property type="component" value="Unassembled WGS sequence"/>
</dbReference>
<reference evidence="1 2" key="1">
    <citation type="journal article" date="2015" name="Biotechnol. Biofuels">
        <title>Enhanced degradation of softwood versus hardwood by the white-rot fungus Pycnoporus coccineus.</title>
        <authorList>
            <person name="Couturier M."/>
            <person name="Navarro D."/>
            <person name="Chevret D."/>
            <person name="Henrissat B."/>
            <person name="Piumi F."/>
            <person name="Ruiz-Duenas F.J."/>
            <person name="Martinez A.T."/>
            <person name="Grigoriev I.V."/>
            <person name="Riley R."/>
            <person name="Lipzen A."/>
            <person name="Berrin J.G."/>
            <person name="Master E.R."/>
            <person name="Rosso M.N."/>
        </authorList>
    </citation>
    <scope>NUCLEOTIDE SEQUENCE [LARGE SCALE GENOMIC DNA]</scope>
    <source>
        <strain evidence="1 2">BRFM310</strain>
    </source>
</reference>
<organism evidence="1 2">
    <name type="scientific">Trametes coccinea (strain BRFM310)</name>
    <name type="common">Pycnoporus coccineus</name>
    <dbReference type="NCBI Taxonomy" id="1353009"/>
    <lineage>
        <taxon>Eukaryota</taxon>
        <taxon>Fungi</taxon>
        <taxon>Dikarya</taxon>
        <taxon>Basidiomycota</taxon>
        <taxon>Agaricomycotina</taxon>
        <taxon>Agaricomycetes</taxon>
        <taxon>Polyporales</taxon>
        <taxon>Polyporaceae</taxon>
        <taxon>Trametes</taxon>
    </lineage>
</organism>
<sequence length="749" mass="84865">MAPVFSRQALSLDHHRSCCVPADIIIEISAFLGKSDLRAMLLCCRRFHEIVAPFLYRHLEVWFQPLGWEESEGRDHLPYRLLTTLVCSGPHPETPSSIRCYTDYVLTFRYISHNPTADLRALPLLAQFLRSARRLRHLTLDVNSQSVPLALDCLRRHHVTRVHSNSLLSECTLAGSVLPLILPSLDSIRSCKATIATALMRNRNIRTVIIDAIPNAPEMGAFLDVSSPASHLLRLSMTLPYNVPSSLSTLRAISVAFPKLQFLSLRTSAKIAEEFFEDVLALYSEEGYLLPRLQFFSLNLGGHRGNKDIMQVLEEQVVTLGKDREMLETLVFGHMMWHREHVYRLWQLSRRLTAPAPARRTHQPNIMMDAFSTPEAGLSTFEVFLLGSEFAHIDVFFAGWSPDLILCLRSLSSSMRLAIEAYCARQWSVETFFSRWFRFVPSFLKALEQCGGLVSGSEAQQFFARQEFRGRDLDIYVPLHGLLSMGRWLKAQGFGYHASAEKHPLFDVAAMMFTSHIGSTVNGPPSFPPTRRTRTFTAFNFVRASDPDQPAHLRGRHIQLIAVTCNPVEFIVNNFHSTAVMNYMTHKCAVSLFPRTTFVQKTSLICQDITRNAAIHQAWMKKYRRRGFHILGAGDPIPAFPDLRKWDRTVADSLTWVLPFERQAVVQLSPPTLEVYRFPFEVLPYFYEVAPVGAALRVAPRFMYSSMAIVANPYLELGNYRSTEIVAGFGDYFGADDDSSSDDSDDTDV</sequence>
<name>A0A1Y2IZQ6_TRAC3</name>
<evidence type="ECO:0008006" key="3">
    <source>
        <dbReference type="Google" id="ProtNLM"/>
    </source>
</evidence>
<dbReference type="OrthoDB" id="2755313at2759"/>
<proteinExistence type="predicted"/>
<accession>A0A1Y2IZQ6</accession>
<evidence type="ECO:0000313" key="1">
    <source>
        <dbReference type="EMBL" id="OSD06153.1"/>
    </source>
</evidence>
<dbReference type="EMBL" id="KZ084091">
    <property type="protein sequence ID" value="OSD06153.1"/>
    <property type="molecule type" value="Genomic_DNA"/>
</dbReference>
<protein>
    <recommendedName>
        <fullName evidence="3">F-box domain-containing protein</fullName>
    </recommendedName>
</protein>